<comment type="caution">
    <text evidence="4">The sequence shown here is derived from an EMBL/GenBank/DDBJ whole genome shotgun (WGS) entry which is preliminary data.</text>
</comment>
<dbReference type="AlphaFoldDB" id="A0A2G8RP03"/>
<protein>
    <recommendedName>
        <fullName evidence="3">AB hydrolase-1 domain-containing protein</fullName>
    </recommendedName>
</protein>
<proteinExistence type="inferred from homology"/>
<comment type="similarity">
    <text evidence="2">Belongs to the AB hydrolase superfamily. Epoxide hydrolase family.</text>
</comment>
<dbReference type="InterPro" id="IPR000073">
    <property type="entry name" value="AB_hydrolase_1"/>
</dbReference>
<keyword evidence="1" id="KW-0378">Hydrolase</keyword>
<feature type="domain" description="AB hydrolase-1" evidence="3">
    <location>
        <begin position="40"/>
        <end position="160"/>
    </location>
</feature>
<dbReference type="SUPFAM" id="SSF53474">
    <property type="entry name" value="alpha/beta-Hydrolases"/>
    <property type="match status" value="1"/>
</dbReference>
<evidence type="ECO:0000259" key="3">
    <source>
        <dbReference type="Pfam" id="PF00561"/>
    </source>
</evidence>
<accession>A0A2G8RP03</accession>
<dbReference type="Pfam" id="PF00561">
    <property type="entry name" value="Abhydrolase_1"/>
    <property type="match status" value="1"/>
</dbReference>
<evidence type="ECO:0000256" key="2">
    <source>
        <dbReference type="ARBA" id="ARBA00038334"/>
    </source>
</evidence>
<dbReference type="GO" id="GO:0016787">
    <property type="term" value="F:hydrolase activity"/>
    <property type="evidence" value="ECO:0007669"/>
    <property type="project" value="UniProtKB-KW"/>
</dbReference>
<evidence type="ECO:0000256" key="1">
    <source>
        <dbReference type="ARBA" id="ARBA00022801"/>
    </source>
</evidence>
<dbReference type="OrthoDB" id="6431331at2759"/>
<dbReference type="EMBL" id="AYKW01000068">
    <property type="protein sequence ID" value="PIL23239.1"/>
    <property type="molecule type" value="Genomic_DNA"/>
</dbReference>
<organism evidence="4 5">
    <name type="scientific">Ganoderma sinense ZZ0214-1</name>
    <dbReference type="NCBI Taxonomy" id="1077348"/>
    <lineage>
        <taxon>Eukaryota</taxon>
        <taxon>Fungi</taxon>
        <taxon>Dikarya</taxon>
        <taxon>Basidiomycota</taxon>
        <taxon>Agaricomycotina</taxon>
        <taxon>Agaricomycetes</taxon>
        <taxon>Polyporales</taxon>
        <taxon>Polyporaceae</taxon>
        <taxon>Ganoderma</taxon>
    </lineage>
</organism>
<gene>
    <name evidence="4" type="ORF">GSI_14549</name>
</gene>
<name>A0A2G8RP03_9APHY</name>
<keyword evidence="5" id="KW-1185">Reference proteome</keyword>
<evidence type="ECO:0000313" key="5">
    <source>
        <dbReference type="Proteomes" id="UP000230002"/>
    </source>
</evidence>
<dbReference type="PRINTS" id="PR00412">
    <property type="entry name" value="EPOXHYDRLASE"/>
</dbReference>
<evidence type="ECO:0000313" key="4">
    <source>
        <dbReference type="EMBL" id="PIL23239.1"/>
    </source>
</evidence>
<dbReference type="InterPro" id="IPR029058">
    <property type="entry name" value="AB_hydrolase_fold"/>
</dbReference>
<dbReference type="PANTHER" id="PTHR43329">
    <property type="entry name" value="EPOXIDE HYDROLASE"/>
    <property type="match status" value="1"/>
</dbReference>
<dbReference type="STRING" id="1077348.A0A2G8RP03"/>
<dbReference type="InterPro" id="IPR000639">
    <property type="entry name" value="Epox_hydrolase-like"/>
</dbReference>
<sequence>MASETTSNLLPGLPEGIISRTLQVRDLNVHILEAGTRDAPLLLLLHGFPELAFSWRAVILPLAALGYHVVAPDGRGYGRTTSRDPGSVQRPVAYDDDLRPYRQLNLVHDVVALVSALGYKSVAALIGHDFGSTLTGNCVFIRPDLFRAVVFMSAPYTGPLALPFASDPALRTSSSSSPEAQVPVSPAVLVAYAGKMLGQLDPPRKHYMQYFCGRTANADIVQAPQGLHAFFRGYYHAKSGDWSGDGDDPHPIAPTPDGMASLPHYYVMPTAETMADVAAAHAPTAEEEAEKSSRWLPDADLAVYAGEYGRTGIQGGLNWYRGLIDKEEFAEELSVFSGRRIEVPVMYLAGKKDWGIYQFPGALDKLRKEVCARMDDEDVVLIEGAGHWVQQEQPGEVVKEIKRFLEKYN</sequence>
<dbReference type="Gene3D" id="3.40.50.1820">
    <property type="entry name" value="alpha/beta hydrolase"/>
    <property type="match status" value="1"/>
</dbReference>
<reference evidence="4 5" key="1">
    <citation type="journal article" date="2015" name="Sci. Rep.">
        <title>Chromosome-level genome map provides insights into diverse defense mechanisms in the medicinal fungus Ganoderma sinense.</title>
        <authorList>
            <person name="Zhu Y."/>
            <person name="Xu J."/>
            <person name="Sun C."/>
            <person name="Zhou S."/>
            <person name="Xu H."/>
            <person name="Nelson D.R."/>
            <person name="Qian J."/>
            <person name="Song J."/>
            <person name="Luo H."/>
            <person name="Xiang L."/>
            <person name="Li Y."/>
            <person name="Xu Z."/>
            <person name="Ji A."/>
            <person name="Wang L."/>
            <person name="Lu S."/>
            <person name="Hayward A."/>
            <person name="Sun W."/>
            <person name="Li X."/>
            <person name="Schwartz D.C."/>
            <person name="Wang Y."/>
            <person name="Chen S."/>
        </authorList>
    </citation>
    <scope>NUCLEOTIDE SEQUENCE [LARGE SCALE GENOMIC DNA]</scope>
    <source>
        <strain evidence="4 5">ZZ0214-1</strain>
    </source>
</reference>
<dbReference type="Proteomes" id="UP000230002">
    <property type="component" value="Unassembled WGS sequence"/>
</dbReference>